<dbReference type="CDD" id="cd00590">
    <property type="entry name" value="RRM_SF"/>
    <property type="match status" value="1"/>
</dbReference>
<evidence type="ECO:0000256" key="3">
    <source>
        <dbReference type="ARBA" id="ARBA00023187"/>
    </source>
</evidence>
<keyword evidence="1" id="KW-0507">mRNA processing</keyword>
<name>A0ABU6UKI6_9FABA</name>
<feature type="region of interest" description="Disordered" evidence="5">
    <location>
        <begin position="168"/>
        <end position="191"/>
    </location>
</feature>
<dbReference type="Proteomes" id="UP001341840">
    <property type="component" value="Unassembled WGS sequence"/>
</dbReference>
<evidence type="ECO:0000256" key="5">
    <source>
        <dbReference type="SAM" id="MobiDB-lite"/>
    </source>
</evidence>
<dbReference type="InterPro" id="IPR012677">
    <property type="entry name" value="Nucleotide-bd_a/b_plait_sf"/>
</dbReference>
<evidence type="ECO:0000256" key="1">
    <source>
        <dbReference type="ARBA" id="ARBA00022664"/>
    </source>
</evidence>
<evidence type="ECO:0000256" key="4">
    <source>
        <dbReference type="PROSITE-ProRule" id="PRU00176"/>
    </source>
</evidence>
<reference evidence="7 8" key="1">
    <citation type="journal article" date="2023" name="Plants (Basel)">
        <title>Bridging the Gap: Combining Genomics and Transcriptomics Approaches to Understand Stylosanthes scabra, an Orphan Legume from the Brazilian Caatinga.</title>
        <authorList>
            <person name="Ferreira-Neto J.R.C."/>
            <person name="da Silva M.D."/>
            <person name="Binneck E."/>
            <person name="de Melo N.F."/>
            <person name="da Silva R.H."/>
            <person name="de Melo A.L.T.M."/>
            <person name="Pandolfi V."/>
            <person name="Bustamante F.O."/>
            <person name="Brasileiro-Vidal A.C."/>
            <person name="Benko-Iseppon A.M."/>
        </authorList>
    </citation>
    <scope>NUCLEOTIDE SEQUENCE [LARGE SCALE GENOMIC DNA]</scope>
    <source>
        <tissue evidence="7">Leaves</tissue>
    </source>
</reference>
<dbReference type="PANTHER" id="PTHR23147">
    <property type="entry name" value="SERINE/ARGININE RICH SPLICING FACTOR"/>
    <property type="match status" value="1"/>
</dbReference>
<keyword evidence="4" id="KW-0694">RNA-binding</keyword>
<accession>A0ABU6UKI6</accession>
<dbReference type="SUPFAM" id="SSF54928">
    <property type="entry name" value="RNA-binding domain, RBD"/>
    <property type="match status" value="1"/>
</dbReference>
<keyword evidence="2" id="KW-0747">Spliceosome</keyword>
<dbReference type="Pfam" id="PF00076">
    <property type="entry name" value="RRM_1"/>
    <property type="match status" value="1"/>
</dbReference>
<evidence type="ECO:0000259" key="6">
    <source>
        <dbReference type="PROSITE" id="PS50102"/>
    </source>
</evidence>
<evidence type="ECO:0000256" key="2">
    <source>
        <dbReference type="ARBA" id="ARBA00022728"/>
    </source>
</evidence>
<dbReference type="PROSITE" id="PS50102">
    <property type="entry name" value="RRM"/>
    <property type="match status" value="1"/>
</dbReference>
<evidence type="ECO:0000313" key="7">
    <source>
        <dbReference type="EMBL" id="MED6160568.1"/>
    </source>
</evidence>
<feature type="compositionally biased region" description="Basic and acidic residues" evidence="5">
    <location>
        <begin position="527"/>
        <end position="539"/>
    </location>
</feature>
<feature type="domain" description="RRM" evidence="6">
    <location>
        <begin position="67"/>
        <end position="145"/>
    </location>
</feature>
<sequence length="581" mass="64193">MRAGGRDPWVRGEGCVECGKHCEESGYTGRRNKGQSVGGFAPGVRRVGFNGYGSNAKGYSDSRDVPHTVFVDGLPEGISKRALYVKFGKCGYILDVFISRKQRVRTEGPFPFIRYKSVRGAVEAIWALNNTIWGNNKLLVTISKYERKGGAENGGNFAENIQKAKRSNTGRKLANGEEEENKGELATTSKQNTRKEVEGVWAEDQKERLQRSLMGVCSKPIEFRKIMEFLLDEWKGPGNIELRDIGPYRCLITFSSREIRDAAIENQLLLSIFDELRHHWDFFWCQSRRVSVKVEGGAFEVFVKEVGAEAYSVQSHPERSEEYSELGYETDVGGMARCSPAESGESLIAKNETTSKLGNGYNPVIDTIINYTINDNHDIVHAELMPSRKNEALEMNARVSAKDNEFVCQGVGYDPMLLEAQISIKRMVGPNDCGVAFPSPSSIGDSGSDSSDTCPYPPGFGPCTEECHVHHNEIRVAVSSDCVKETPLKLQLREGDKMITSPNESASSSGESLFCINKDLTAGAARNAEERHTQERSTEEEASDETLYKINPQAAGADLDVVGVDLENVDVGIMFDVNNEG</sequence>
<dbReference type="EMBL" id="JASCZI010121212">
    <property type="protein sequence ID" value="MED6160568.1"/>
    <property type="molecule type" value="Genomic_DNA"/>
</dbReference>
<dbReference type="InterPro" id="IPR050907">
    <property type="entry name" value="SRSF"/>
</dbReference>
<feature type="region of interest" description="Disordered" evidence="5">
    <location>
        <begin position="525"/>
        <end position="547"/>
    </location>
</feature>
<keyword evidence="3" id="KW-0508">mRNA splicing</keyword>
<dbReference type="Gene3D" id="3.30.70.330">
    <property type="match status" value="1"/>
</dbReference>
<organism evidence="7 8">
    <name type="scientific">Stylosanthes scabra</name>
    <dbReference type="NCBI Taxonomy" id="79078"/>
    <lineage>
        <taxon>Eukaryota</taxon>
        <taxon>Viridiplantae</taxon>
        <taxon>Streptophyta</taxon>
        <taxon>Embryophyta</taxon>
        <taxon>Tracheophyta</taxon>
        <taxon>Spermatophyta</taxon>
        <taxon>Magnoliopsida</taxon>
        <taxon>eudicotyledons</taxon>
        <taxon>Gunneridae</taxon>
        <taxon>Pentapetalae</taxon>
        <taxon>rosids</taxon>
        <taxon>fabids</taxon>
        <taxon>Fabales</taxon>
        <taxon>Fabaceae</taxon>
        <taxon>Papilionoideae</taxon>
        <taxon>50 kb inversion clade</taxon>
        <taxon>dalbergioids sensu lato</taxon>
        <taxon>Dalbergieae</taxon>
        <taxon>Pterocarpus clade</taxon>
        <taxon>Stylosanthes</taxon>
    </lineage>
</organism>
<keyword evidence="8" id="KW-1185">Reference proteome</keyword>
<evidence type="ECO:0000313" key="8">
    <source>
        <dbReference type="Proteomes" id="UP001341840"/>
    </source>
</evidence>
<protein>
    <recommendedName>
        <fullName evidence="6">RRM domain-containing protein</fullName>
    </recommendedName>
</protein>
<comment type="caution">
    <text evidence="7">The sequence shown here is derived from an EMBL/GenBank/DDBJ whole genome shotgun (WGS) entry which is preliminary data.</text>
</comment>
<dbReference type="InterPro" id="IPR035979">
    <property type="entry name" value="RBD_domain_sf"/>
</dbReference>
<gene>
    <name evidence="7" type="ORF">PIB30_052623</name>
</gene>
<dbReference type="SMART" id="SM00360">
    <property type="entry name" value="RRM"/>
    <property type="match status" value="1"/>
</dbReference>
<dbReference type="InterPro" id="IPR000504">
    <property type="entry name" value="RRM_dom"/>
</dbReference>
<proteinExistence type="predicted"/>